<dbReference type="EMBL" id="AOPZ01000302">
    <property type="protein sequence ID" value="EPH41598.1"/>
    <property type="molecule type" value="Genomic_DNA"/>
</dbReference>
<evidence type="ECO:0000313" key="3">
    <source>
        <dbReference type="Proteomes" id="UP000014629"/>
    </source>
</evidence>
<evidence type="ECO:0000313" key="2">
    <source>
        <dbReference type="EMBL" id="EPH41598.1"/>
    </source>
</evidence>
<feature type="region of interest" description="Disordered" evidence="1">
    <location>
        <begin position="1"/>
        <end position="25"/>
    </location>
</feature>
<reference evidence="2 3" key="1">
    <citation type="submission" date="2013-02" db="EMBL/GenBank/DDBJ databases">
        <title>Draft Genome Sequence of Streptomyces aurantiacus, Which Produces Setomimycin.</title>
        <authorList>
            <person name="Gruening B.A."/>
            <person name="Praeg A."/>
            <person name="Erxleben A."/>
            <person name="Guenther S."/>
            <person name="Mueller M."/>
        </authorList>
    </citation>
    <scope>NUCLEOTIDE SEQUENCE [LARGE SCALE GENOMIC DNA]</scope>
    <source>
        <strain evidence="2 3">JA 4570</strain>
    </source>
</reference>
<sequence length="50" mass="5325">MKWSSRTGVENPDRTGARDGRPASLVVPCPTRSADLTGPIQVLSLSLVEC</sequence>
<organism evidence="2 3">
    <name type="scientific">Streptomyces aurantiacus JA 4570</name>
    <dbReference type="NCBI Taxonomy" id="1286094"/>
    <lineage>
        <taxon>Bacteria</taxon>
        <taxon>Bacillati</taxon>
        <taxon>Actinomycetota</taxon>
        <taxon>Actinomycetes</taxon>
        <taxon>Kitasatosporales</taxon>
        <taxon>Streptomycetaceae</taxon>
        <taxon>Streptomyces</taxon>
        <taxon>Streptomyces aurantiacus group</taxon>
    </lineage>
</organism>
<comment type="caution">
    <text evidence="2">The sequence shown here is derived from an EMBL/GenBank/DDBJ whole genome shotgun (WGS) entry which is preliminary data.</text>
</comment>
<dbReference type="PATRIC" id="fig|1286094.4.peg.5301"/>
<evidence type="ECO:0000256" key="1">
    <source>
        <dbReference type="SAM" id="MobiDB-lite"/>
    </source>
</evidence>
<name>S3ZEQ1_9ACTN</name>
<gene>
    <name evidence="2" type="ORF">STRAU_5372</name>
</gene>
<keyword evidence="3" id="KW-1185">Reference proteome</keyword>
<feature type="compositionally biased region" description="Basic and acidic residues" evidence="1">
    <location>
        <begin position="11"/>
        <end position="21"/>
    </location>
</feature>
<dbReference type="Proteomes" id="UP000014629">
    <property type="component" value="Unassembled WGS sequence"/>
</dbReference>
<dbReference type="AlphaFoldDB" id="S3ZEQ1"/>
<accession>S3ZEQ1</accession>
<protein>
    <submittedName>
        <fullName evidence="2">Uncharacterized protein</fullName>
    </submittedName>
</protein>
<proteinExistence type="predicted"/>